<accession>A0A1M5Q9N6</accession>
<dbReference type="RefSeq" id="WP_154072316.1">
    <property type="nucleotide sequence ID" value="NZ_LT670817.1"/>
</dbReference>
<dbReference type="EMBL" id="LT670817">
    <property type="protein sequence ID" value="SHH10867.1"/>
    <property type="molecule type" value="Genomic_DNA"/>
</dbReference>
<sequence length="53" mass="5982">MNAWSEYLGGHALIPDRVSKTMTTTETIKEFADIAVSFRHDADVEDANPTYKH</sequence>
<evidence type="ECO:0000313" key="2">
    <source>
        <dbReference type="Proteomes" id="UP000189796"/>
    </source>
</evidence>
<gene>
    <name evidence="1" type="ORF">SAMN05443248_3708</name>
</gene>
<dbReference type="AlphaFoldDB" id="A0A1M5Q9N6"/>
<reference evidence="1 2" key="1">
    <citation type="submission" date="2016-11" db="EMBL/GenBank/DDBJ databases">
        <authorList>
            <person name="Jaros S."/>
            <person name="Januszkiewicz K."/>
            <person name="Wedrychowicz H."/>
        </authorList>
    </citation>
    <scope>NUCLEOTIDE SEQUENCE [LARGE SCALE GENOMIC DNA]</scope>
    <source>
        <strain evidence="1 2">GAS138</strain>
    </source>
</reference>
<name>A0A1M5Q9N6_9BRAD</name>
<proteinExistence type="predicted"/>
<protein>
    <submittedName>
        <fullName evidence="1">Uncharacterized protein</fullName>
    </submittedName>
</protein>
<organism evidence="1 2">
    <name type="scientific">Bradyrhizobium erythrophlei</name>
    <dbReference type="NCBI Taxonomy" id="1437360"/>
    <lineage>
        <taxon>Bacteria</taxon>
        <taxon>Pseudomonadati</taxon>
        <taxon>Pseudomonadota</taxon>
        <taxon>Alphaproteobacteria</taxon>
        <taxon>Hyphomicrobiales</taxon>
        <taxon>Nitrobacteraceae</taxon>
        <taxon>Bradyrhizobium</taxon>
    </lineage>
</organism>
<evidence type="ECO:0000313" key="1">
    <source>
        <dbReference type="EMBL" id="SHH10867.1"/>
    </source>
</evidence>
<dbReference type="Proteomes" id="UP000189796">
    <property type="component" value="Chromosome I"/>
</dbReference>